<evidence type="ECO:0000313" key="3">
    <source>
        <dbReference type="EMBL" id="PQP79972.1"/>
    </source>
</evidence>
<dbReference type="EMBL" id="PUUG01000002">
    <property type="protein sequence ID" value="PQP79972.1"/>
    <property type="molecule type" value="Genomic_DNA"/>
</dbReference>
<dbReference type="GO" id="GO:0006355">
    <property type="term" value="P:regulation of DNA-templated transcription"/>
    <property type="evidence" value="ECO:0007669"/>
    <property type="project" value="InterPro"/>
</dbReference>
<comment type="caution">
    <text evidence="3">The sequence shown here is derived from an EMBL/GenBank/DDBJ whole genome shotgun (WGS) entry which is preliminary data.</text>
</comment>
<name>A0A2S8NVN1_9MOLU</name>
<gene>
    <name evidence="3" type="ORF">C6B37_00240</name>
</gene>
<protein>
    <submittedName>
        <fullName evidence="3">Transcription termination factor NusB</fullName>
    </submittedName>
</protein>
<accession>A0A2S8NVN1</accession>
<evidence type="ECO:0000256" key="1">
    <source>
        <dbReference type="ARBA" id="ARBA00022884"/>
    </source>
</evidence>
<keyword evidence="4" id="KW-1185">Reference proteome</keyword>
<sequence length="143" mass="17610">MLTKQNKEHHLKQMRNQRREMIISLYQYDFYQNQLPKEQKCHQFPSNILWFTKIINNLTIIDNIIKSNLYNYQLNRLNKVDKAIVRLATAEFLERKINYKIIMNEMIEFTKEYSSLNDHKQYKFTNKLLQLIYENIVQNKYQI</sequence>
<proteinExistence type="predicted"/>
<reference evidence="3 4" key="1">
    <citation type="submission" date="2018-02" db="EMBL/GenBank/DDBJ databases">
        <title>Metagenomics reveals mixed infection of spiroplasma and phytoplasma in chicory.</title>
        <authorList>
            <person name="Polano C."/>
            <person name="Moruzzi S."/>
            <person name="Ermacora P."/>
            <person name="Ferrini F."/>
            <person name="Martini M."/>
            <person name="Firrao G."/>
        </authorList>
    </citation>
    <scope>NUCLEOTIDE SEQUENCE [LARGE SCALE GENOMIC DNA]</scope>
    <source>
        <strain evidence="3 4">ChiP</strain>
    </source>
</reference>
<dbReference type="Proteomes" id="UP000238672">
    <property type="component" value="Unassembled WGS sequence"/>
</dbReference>
<dbReference type="GO" id="GO:0003723">
    <property type="term" value="F:RNA binding"/>
    <property type="evidence" value="ECO:0007669"/>
    <property type="project" value="UniProtKB-KW"/>
</dbReference>
<dbReference type="AlphaFoldDB" id="A0A2S8NVN1"/>
<dbReference type="Pfam" id="PF01029">
    <property type="entry name" value="NusB"/>
    <property type="match status" value="1"/>
</dbReference>
<organism evidence="3 4">
    <name type="scientific">Candidatus Phytoplasma phoenicium</name>
    <dbReference type="NCBI Taxonomy" id="198422"/>
    <lineage>
        <taxon>Bacteria</taxon>
        <taxon>Bacillati</taxon>
        <taxon>Mycoplasmatota</taxon>
        <taxon>Mollicutes</taxon>
        <taxon>Acholeplasmatales</taxon>
        <taxon>Acholeplasmataceae</taxon>
        <taxon>Candidatus Phytoplasma</taxon>
        <taxon>16SrIX (Pigeon pea witches'-broom group)</taxon>
    </lineage>
</organism>
<dbReference type="InterPro" id="IPR035926">
    <property type="entry name" value="NusB-like_sf"/>
</dbReference>
<evidence type="ECO:0000313" key="4">
    <source>
        <dbReference type="Proteomes" id="UP000238672"/>
    </source>
</evidence>
<dbReference type="InterPro" id="IPR006027">
    <property type="entry name" value="NusB_RsmB_TIM44"/>
</dbReference>
<dbReference type="SUPFAM" id="SSF48013">
    <property type="entry name" value="NusB-like"/>
    <property type="match status" value="1"/>
</dbReference>
<feature type="domain" description="NusB/RsmB/TIM44" evidence="2">
    <location>
        <begin position="51"/>
        <end position="130"/>
    </location>
</feature>
<evidence type="ECO:0000259" key="2">
    <source>
        <dbReference type="Pfam" id="PF01029"/>
    </source>
</evidence>
<keyword evidence="1" id="KW-0694">RNA-binding</keyword>
<dbReference type="Gene3D" id="1.10.940.10">
    <property type="entry name" value="NusB-like"/>
    <property type="match status" value="1"/>
</dbReference>